<reference evidence="1" key="1">
    <citation type="submission" date="2023-05" db="EMBL/GenBank/DDBJ databases">
        <title>Complete genome sequence of Agrobacterium larrymoorei CFBP5477.</title>
        <authorList>
            <person name="Yen H.-C."/>
            <person name="Chou L."/>
            <person name="Lin Y.-C."/>
            <person name="Lai E.-M."/>
            <person name="Kuo C.-H."/>
        </authorList>
    </citation>
    <scope>NUCLEOTIDE SEQUENCE</scope>
    <source>
        <strain evidence="1">CFBP5477</strain>
    </source>
</reference>
<evidence type="ECO:0000313" key="2">
    <source>
        <dbReference type="Proteomes" id="UP000298664"/>
    </source>
</evidence>
<sequence>MNNTTKEIPDEIYRELVRLSAIGDEHIELDAPTKAISAWQHALDLLPNPKRVWDASVWLNASIGDAFLQLKDFDNSLSSFREAEASGEGVLNAFVQFGIGVSLYELGCPDEAKDHLLRSYMLEGEEIFGESDPKYLSFLKHEKLV</sequence>
<dbReference type="SUPFAM" id="SSF48452">
    <property type="entry name" value="TPR-like"/>
    <property type="match status" value="1"/>
</dbReference>
<dbReference type="AlphaFoldDB" id="A0AAF0HC31"/>
<proteinExistence type="predicted"/>
<evidence type="ECO:0008006" key="3">
    <source>
        <dbReference type="Google" id="ProtNLM"/>
    </source>
</evidence>
<dbReference type="InterPro" id="IPR011990">
    <property type="entry name" value="TPR-like_helical_dom_sf"/>
</dbReference>
<name>A0AAF0HC31_9HYPH</name>
<dbReference type="Proteomes" id="UP000298664">
    <property type="component" value="Chromosome Circular"/>
</dbReference>
<dbReference type="RefSeq" id="WP_137393685.1">
    <property type="nucleotide sequence ID" value="NZ_CP124733.1"/>
</dbReference>
<evidence type="ECO:0000313" key="1">
    <source>
        <dbReference type="EMBL" id="WHA41649.1"/>
    </source>
</evidence>
<organism evidence="1 2">
    <name type="scientific">Agrobacterium larrymoorei</name>
    <dbReference type="NCBI Taxonomy" id="160699"/>
    <lineage>
        <taxon>Bacteria</taxon>
        <taxon>Pseudomonadati</taxon>
        <taxon>Pseudomonadota</taxon>
        <taxon>Alphaproteobacteria</taxon>
        <taxon>Hyphomicrobiales</taxon>
        <taxon>Rhizobiaceae</taxon>
        <taxon>Rhizobium/Agrobacterium group</taxon>
        <taxon>Agrobacterium</taxon>
    </lineage>
</organism>
<protein>
    <recommendedName>
        <fullName evidence="3">Tetratricopeptide repeat protein</fullName>
    </recommendedName>
</protein>
<dbReference type="Gene3D" id="1.25.40.10">
    <property type="entry name" value="Tetratricopeptide repeat domain"/>
    <property type="match status" value="1"/>
</dbReference>
<gene>
    <name evidence="1" type="ORF">CFBP5477_003170</name>
</gene>
<dbReference type="EMBL" id="CP124733">
    <property type="protein sequence ID" value="WHA41649.1"/>
    <property type="molecule type" value="Genomic_DNA"/>
</dbReference>
<accession>A0AAF0HC31</accession>